<protein>
    <submittedName>
        <fullName evidence="1">Uncharacterized protein</fullName>
    </submittedName>
</protein>
<evidence type="ECO:0000313" key="1">
    <source>
        <dbReference type="EMBL" id="CAK9185546.1"/>
    </source>
</evidence>
<keyword evidence="2" id="KW-1185">Reference proteome</keyword>
<dbReference type="AlphaFoldDB" id="A0ABC8UWT9"/>
<comment type="caution">
    <text evidence="1">The sequence shown here is derived from an EMBL/GenBank/DDBJ whole genome shotgun (WGS) entry which is preliminary data.</text>
</comment>
<sequence length="111" mass="12043">MRDLGDALCVLESRSTALEGIIDGDASTRTQLLGNASKALGSASMLVDVELRSSRPSMQVTLGNSWDWGDARRGKGEKGDTRRWVTPARHRAMTVASQTTQAGWARELVKL</sequence>
<organism evidence="1 2">
    <name type="scientific">Ilex paraguariensis</name>
    <name type="common">yerba mate</name>
    <dbReference type="NCBI Taxonomy" id="185542"/>
    <lineage>
        <taxon>Eukaryota</taxon>
        <taxon>Viridiplantae</taxon>
        <taxon>Streptophyta</taxon>
        <taxon>Embryophyta</taxon>
        <taxon>Tracheophyta</taxon>
        <taxon>Spermatophyta</taxon>
        <taxon>Magnoliopsida</taxon>
        <taxon>eudicotyledons</taxon>
        <taxon>Gunneridae</taxon>
        <taxon>Pentapetalae</taxon>
        <taxon>asterids</taxon>
        <taxon>campanulids</taxon>
        <taxon>Aquifoliales</taxon>
        <taxon>Aquifoliaceae</taxon>
        <taxon>Ilex</taxon>
    </lineage>
</organism>
<gene>
    <name evidence="1" type="ORF">ILEXP_LOCUS55955</name>
</gene>
<proteinExistence type="predicted"/>
<evidence type="ECO:0000313" key="2">
    <source>
        <dbReference type="Proteomes" id="UP001642360"/>
    </source>
</evidence>
<reference evidence="1 2" key="1">
    <citation type="submission" date="2024-02" db="EMBL/GenBank/DDBJ databases">
        <authorList>
            <person name="Vignale AGUSTIN F."/>
            <person name="Sosa J E."/>
            <person name="Modenutti C."/>
        </authorList>
    </citation>
    <scope>NUCLEOTIDE SEQUENCE [LARGE SCALE GENOMIC DNA]</scope>
</reference>
<name>A0ABC8UWT9_9AQUA</name>
<dbReference type="Proteomes" id="UP001642360">
    <property type="component" value="Unassembled WGS sequence"/>
</dbReference>
<dbReference type="EMBL" id="CAUOFW020009368">
    <property type="protein sequence ID" value="CAK9185546.1"/>
    <property type="molecule type" value="Genomic_DNA"/>
</dbReference>
<feature type="non-terminal residue" evidence="1">
    <location>
        <position position="111"/>
    </location>
</feature>
<accession>A0ABC8UWT9</accession>